<reference evidence="1" key="1">
    <citation type="submission" date="2023-07" db="EMBL/GenBank/DDBJ databases">
        <title>Sorghum-associated microbial communities from plants grown in Nebraska, USA.</title>
        <authorList>
            <person name="Schachtman D."/>
        </authorList>
    </citation>
    <scope>NUCLEOTIDE SEQUENCE</scope>
    <source>
        <strain evidence="1">BE56</strain>
    </source>
</reference>
<organism evidence="1 2">
    <name type="scientific">Pseudomonas hunanensis</name>
    <dbReference type="NCBI Taxonomy" id="1247546"/>
    <lineage>
        <taxon>Bacteria</taxon>
        <taxon>Pseudomonadati</taxon>
        <taxon>Pseudomonadota</taxon>
        <taxon>Gammaproteobacteria</taxon>
        <taxon>Pseudomonadales</taxon>
        <taxon>Pseudomonadaceae</taxon>
        <taxon>Pseudomonas</taxon>
    </lineage>
</organism>
<proteinExistence type="predicted"/>
<protein>
    <submittedName>
        <fullName evidence="1">Uncharacterized protein</fullName>
    </submittedName>
</protein>
<accession>A0ACC6JYT1</accession>
<sequence length="65" mass="7251">MAVMANCNAVSCVLSFYLLSTMREKEISILTGKETDRMVPILEQAVGIQSHREKLIRLVVSLLTV</sequence>
<comment type="caution">
    <text evidence="1">The sequence shown here is derived from an EMBL/GenBank/DDBJ whole genome shotgun (WGS) entry which is preliminary data.</text>
</comment>
<dbReference type="Proteomes" id="UP001259587">
    <property type="component" value="Unassembled WGS sequence"/>
</dbReference>
<evidence type="ECO:0000313" key="2">
    <source>
        <dbReference type="Proteomes" id="UP001259587"/>
    </source>
</evidence>
<evidence type="ECO:0000313" key="1">
    <source>
        <dbReference type="EMBL" id="MDR6711272.1"/>
    </source>
</evidence>
<keyword evidence="2" id="KW-1185">Reference proteome</keyword>
<gene>
    <name evidence="1" type="ORF">J2W83_000862</name>
</gene>
<name>A0ACC6JYT1_9PSED</name>
<dbReference type="EMBL" id="JAVDTH010000003">
    <property type="protein sequence ID" value="MDR6711272.1"/>
    <property type="molecule type" value="Genomic_DNA"/>
</dbReference>